<protein>
    <submittedName>
        <fullName evidence="2">Uncharacterized protein</fullName>
    </submittedName>
</protein>
<name>A0A7Z2VX02_9BURK</name>
<keyword evidence="3" id="KW-1185">Reference proteome</keyword>
<feature type="transmembrane region" description="Helical" evidence="1">
    <location>
        <begin position="105"/>
        <end position="128"/>
    </location>
</feature>
<keyword evidence="1" id="KW-0812">Transmembrane</keyword>
<dbReference type="KEGG" id="mfy:HH212_12115"/>
<accession>A0A7Z2VX02</accession>
<feature type="transmembrane region" description="Helical" evidence="1">
    <location>
        <begin position="80"/>
        <end position="99"/>
    </location>
</feature>
<sequence>MTLHHPIRRALLVAAAYLLTAVLLNTLRQRGIVSAETAMRVMGILIGSTVLLSANVLPKKLVPLARVSCNPGREQTLRRFAAWTLVLGGLGFALAYAFAPIAIASTLAICLMAPAVIVVAGKLAHCLWMSRSVERSRT</sequence>
<keyword evidence="1" id="KW-0472">Membrane</keyword>
<dbReference type="Proteomes" id="UP000502415">
    <property type="component" value="Chromosome"/>
</dbReference>
<proteinExistence type="predicted"/>
<dbReference type="RefSeq" id="WP_170202706.1">
    <property type="nucleotide sequence ID" value="NZ_CP051685.1"/>
</dbReference>
<dbReference type="AlphaFoldDB" id="A0A7Z2VX02"/>
<evidence type="ECO:0000313" key="2">
    <source>
        <dbReference type="EMBL" id="QJE00674.1"/>
    </source>
</evidence>
<reference evidence="2 3" key="1">
    <citation type="submission" date="2020-04" db="EMBL/GenBank/DDBJ databases">
        <title>Genome sequencing of novel species.</title>
        <authorList>
            <person name="Heo J."/>
            <person name="Kim S.-J."/>
            <person name="Kim J.-S."/>
            <person name="Hong S.-B."/>
            <person name="Kwon S.-W."/>
        </authorList>
    </citation>
    <scope>NUCLEOTIDE SEQUENCE [LARGE SCALE GENOMIC DNA]</scope>
    <source>
        <strain evidence="2 3">GN2-R2</strain>
    </source>
</reference>
<gene>
    <name evidence="2" type="ORF">HH212_12115</name>
</gene>
<evidence type="ECO:0000256" key="1">
    <source>
        <dbReference type="SAM" id="Phobius"/>
    </source>
</evidence>
<dbReference type="EMBL" id="CP051685">
    <property type="protein sequence ID" value="QJE00674.1"/>
    <property type="molecule type" value="Genomic_DNA"/>
</dbReference>
<keyword evidence="1" id="KW-1133">Transmembrane helix</keyword>
<evidence type="ECO:0000313" key="3">
    <source>
        <dbReference type="Proteomes" id="UP000502415"/>
    </source>
</evidence>
<organism evidence="2 3">
    <name type="scientific">Massilia forsythiae</name>
    <dbReference type="NCBI Taxonomy" id="2728020"/>
    <lineage>
        <taxon>Bacteria</taxon>
        <taxon>Pseudomonadati</taxon>
        <taxon>Pseudomonadota</taxon>
        <taxon>Betaproteobacteria</taxon>
        <taxon>Burkholderiales</taxon>
        <taxon>Oxalobacteraceae</taxon>
        <taxon>Telluria group</taxon>
        <taxon>Massilia</taxon>
    </lineage>
</organism>